<reference evidence="6" key="2">
    <citation type="submission" date="2004-02" db="EMBL/GenBank/DDBJ databases">
        <authorList>
            <consortium name="Genoscope"/>
            <consortium name="Whitehead Institute Centre for Genome Research"/>
        </authorList>
    </citation>
    <scope>NUCLEOTIDE SEQUENCE</scope>
</reference>
<feature type="region of interest" description="Disordered" evidence="4">
    <location>
        <begin position="660"/>
        <end position="696"/>
    </location>
</feature>
<dbReference type="InterPro" id="IPR022441">
    <property type="entry name" value="Para_beta_helix_rpt-2"/>
</dbReference>
<sequence length="870" mass="94156">MEVGNLPVELWRIILAYLPLPDLGRCCQVCCAWRELILSLDNTRWRQLCLGCPESRHPNWPSQPHLEPPSWREALKQHAIATRTWTQNGPELQSSACLLFLRRRKDRKVWHVGPGCELETLRSALVVAGPYDRVVLHPGVYEEQAEIVMKVPVELVGLGRLGEVALLVCVEQQCPTARLCNLVFMPSWFSTVVYKTSWGHVQFDNCNFEGAQLQVRGPGTCQARFCSFSQGSSVHLLGVVLSLLDSCDFSGSDAASVTLEGPPVSEKNWACKHLTALTRTFSSNRRSGKSNSPPVVKNERLNADGGLHETGVGAVGRGTVIEDCWSEGDGSDREEENPDGGESGKAKTRLNQHYKIPCDNHGLSHLLKRRKDGSLPAGSSPDPTSAAPELLTLQQELDRDPEAQMLAASTLGCVVRRCLFRDGKGGVHLSNYGQARLEGNVFRHLNYAVRCIQNSTIVMLRNEVRECRASGVFLRLSAHGLIAENDIHANGEAGLDIRKGANPIVVCNKIHSGLRSGVVVLGNGKGSVRSNQIYNNKEAGVYILFSGNPVVSGNHIFRGQAAGIAVNENGRGVITGAPASCTHGAVSSLGVKSLPQFPDNLIRENQWGGIDIRRGGDPVLKNNFICYGYSDGVVLLGNYITHNCMYGLAVFCRKDSENVESREGSWPGQDGMAGEEGGRDRRGLEGEGRDGQENLNEEGELFAWESDLDSEDERHSARRSISVALVESNCLNFNGAVGLYVKSSEPLNVFANLINSNRGTGVTVLQSSQLTRLGTNCILNNGCGGVTVEKDCRAELRGNGIYKNGSHGVSFSGNGQIVENDVVGNRGCGIQISSGTDIKCPSGLGISMTTRISATVENGCHSGSMFCSIL</sequence>
<dbReference type="Gene3D" id="2.160.20.10">
    <property type="entry name" value="Single-stranded right-handed beta-helix, Pectin lyase-like"/>
    <property type="match status" value="2"/>
</dbReference>
<keyword evidence="2" id="KW-0677">Repeat</keyword>
<reference evidence="6" key="1">
    <citation type="journal article" date="2004" name="Nature">
        <title>Genome duplication in the teleost fish Tetraodon nigroviridis reveals the early vertebrate proto-karyotype.</title>
        <authorList>
            <person name="Jaillon O."/>
            <person name="Aury J.-M."/>
            <person name="Brunet F."/>
            <person name="Petit J.-L."/>
            <person name="Stange-Thomann N."/>
            <person name="Mauceli E."/>
            <person name="Bouneau L."/>
            <person name="Fischer C."/>
            <person name="Ozouf-Costaz C."/>
            <person name="Bernot A."/>
            <person name="Nicaud S."/>
            <person name="Jaffe D."/>
            <person name="Fisher S."/>
            <person name="Lutfalla G."/>
            <person name="Dossat C."/>
            <person name="Segurens B."/>
            <person name="Dasilva C."/>
            <person name="Salanoubat M."/>
            <person name="Levy M."/>
            <person name="Boudet N."/>
            <person name="Castellano S."/>
            <person name="Anthouard V."/>
            <person name="Jubin C."/>
            <person name="Castelli V."/>
            <person name="Katinka M."/>
            <person name="Vacherie B."/>
            <person name="Biemont C."/>
            <person name="Skalli Z."/>
            <person name="Cattolico L."/>
            <person name="Poulain J."/>
            <person name="De Berardinis V."/>
            <person name="Cruaud C."/>
            <person name="Duprat S."/>
            <person name="Brottier P."/>
            <person name="Coutanceau J.-P."/>
            <person name="Gouzy J."/>
            <person name="Parra G."/>
            <person name="Lardier G."/>
            <person name="Chapple C."/>
            <person name="McKernan K.J."/>
            <person name="McEwan P."/>
            <person name="Bosak S."/>
            <person name="Kellis M."/>
            <person name="Volff J.-N."/>
            <person name="Guigo R."/>
            <person name="Zody M.C."/>
            <person name="Mesirov J."/>
            <person name="Lindblad-Toh K."/>
            <person name="Birren B."/>
            <person name="Nusbaum C."/>
            <person name="Kahn D."/>
            <person name="Robinson-Rechavi M."/>
            <person name="Laudet V."/>
            <person name="Schachter V."/>
            <person name="Quetier F."/>
            <person name="Saurin W."/>
            <person name="Scarpelli C."/>
            <person name="Wincker P."/>
            <person name="Lander E.S."/>
            <person name="Weissenbach J."/>
            <person name="Roest Crollius H."/>
        </authorList>
    </citation>
    <scope>NUCLEOTIDE SEQUENCE [LARGE SCALE GENOMIC DNA]</scope>
</reference>
<dbReference type="PANTHER" id="PTHR22990">
    <property type="entry name" value="F-BOX ONLY PROTEIN"/>
    <property type="match status" value="1"/>
</dbReference>
<dbReference type="FunFam" id="2.160.20.10:FF:000015">
    <property type="entry name" value="F-box only protein 10"/>
    <property type="match status" value="1"/>
</dbReference>
<accession>Q4RKA0</accession>
<dbReference type="EMBL" id="CAAE01015030">
    <property type="protein sequence ID" value="CAG11182.1"/>
    <property type="molecule type" value="Genomic_DNA"/>
</dbReference>
<protein>
    <submittedName>
        <fullName evidence="6">(spotted green pufferfish) hypothetical protein</fullName>
    </submittedName>
</protein>
<dbReference type="SMART" id="SM00710">
    <property type="entry name" value="PbH1"/>
    <property type="match status" value="9"/>
</dbReference>
<dbReference type="InterPro" id="IPR012334">
    <property type="entry name" value="Pectin_lyas_fold"/>
</dbReference>
<evidence type="ECO:0000313" key="6">
    <source>
        <dbReference type="EMBL" id="CAG11182.1"/>
    </source>
</evidence>
<dbReference type="InterPro" id="IPR011050">
    <property type="entry name" value="Pectin_lyase_fold/virulence"/>
</dbReference>
<dbReference type="InterPro" id="IPR006633">
    <property type="entry name" value="Carb-bd_sugar_hydrolysis-dom"/>
</dbReference>
<evidence type="ECO:0000256" key="2">
    <source>
        <dbReference type="ARBA" id="ARBA00022737"/>
    </source>
</evidence>
<dbReference type="GO" id="GO:0042981">
    <property type="term" value="P:regulation of apoptotic process"/>
    <property type="evidence" value="ECO:0007669"/>
    <property type="project" value="TreeGrafter"/>
</dbReference>
<dbReference type="AlphaFoldDB" id="Q4RKA0"/>
<dbReference type="Pfam" id="PF00646">
    <property type="entry name" value="F-box"/>
    <property type="match status" value="1"/>
</dbReference>
<dbReference type="InterPro" id="IPR039448">
    <property type="entry name" value="Beta_helix"/>
</dbReference>
<dbReference type="SMART" id="SM00256">
    <property type="entry name" value="FBOX"/>
    <property type="match status" value="1"/>
</dbReference>
<dbReference type="InterPro" id="IPR036047">
    <property type="entry name" value="F-box-like_dom_sf"/>
</dbReference>
<feature type="domain" description="F-box" evidence="5">
    <location>
        <begin position="1"/>
        <end position="48"/>
    </location>
</feature>
<dbReference type="SUPFAM" id="SSF81383">
    <property type="entry name" value="F-box domain"/>
    <property type="match status" value="1"/>
</dbReference>
<dbReference type="CDD" id="cd22090">
    <property type="entry name" value="F-box_FBXO10"/>
    <property type="match status" value="1"/>
</dbReference>
<dbReference type="OrthoDB" id="427974at2759"/>
<proteinExistence type="predicted"/>
<organism evidence="6">
    <name type="scientific">Tetraodon nigroviridis</name>
    <name type="common">Spotted green pufferfish</name>
    <name type="synonym">Chelonodon nigroviridis</name>
    <dbReference type="NCBI Taxonomy" id="99883"/>
    <lineage>
        <taxon>Eukaryota</taxon>
        <taxon>Metazoa</taxon>
        <taxon>Chordata</taxon>
        <taxon>Craniata</taxon>
        <taxon>Vertebrata</taxon>
        <taxon>Euteleostomi</taxon>
        <taxon>Actinopterygii</taxon>
        <taxon>Neopterygii</taxon>
        <taxon>Teleostei</taxon>
        <taxon>Neoteleostei</taxon>
        <taxon>Acanthomorphata</taxon>
        <taxon>Eupercaria</taxon>
        <taxon>Tetraodontiformes</taxon>
        <taxon>Tetradontoidea</taxon>
        <taxon>Tetraodontidae</taxon>
        <taxon>Tetraodon</taxon>
    </lineage>
</organism>
<evidence type="ECO:0000259" key="5">
    <source>
        <dbReference type="PROSITE" id="PS50181"/>
    </source>
</evidence>
<dbReference type="InterPro" id="IPR001810">
    <property type="entry name" value="F-box_dom"/>
</dbReference>
<dbReference type="InterPro" id="IPR051550">
    <property type="entry name" value="SCF-Subunits/Alg-Epimerases"/>
</dbReference>
<feature type="region of interest" description="Disordered" evidence="4">
    <location>
        <begin position="282"/>
        <end position="351"/>
    </location>
</feature>
<dbReference type="PANTHER" id="PTHR22990:SF15">
    <property type="entry name" value="F-BOX ONLY PROTEIN 10"/>
    <property type="match status" value="1"/>
</dbReference>
<evidence type="ECO:0000256" key="3">
    <source>
        <dbReference type="ARBA" id="ARBA00022786"/>
    </source>
</evidence>
<feature type="compositionally biased region" description="Polar residues" evidence="4">
    <location>
        <begin position="282"/>
        <end position="293"/>
    </location>
</feature>
<feature type="compositionally biased region" description="Basic and acidic residues" evidence="4">
    <location>
        <begin position="676"/>
        <end position="692"/>
    </location>
</feature>
<comment type="caution">
    <text evidence="6">The sequence shown here is derived from an EMBL/GenBank/DDBJ whole genome shotgun (WGS) entry which is preliminary data.</text>
</comment>
<keyword evidence="3" id="KW-0833">Ubl conjugation pathway</keyword>
<dbReference type="PROSITE" id="PS50181">
    <property type="entry name" value="FBOX"/>
    <property type="match status" value="1"/>
</dbReference>
<dbReference type="NCBIfam" id="TIGR03804">
    <property type="entry name" value="para_beta_helix"/>
    <property type="match status" value="1"/>
</dbReference>
<dbReference type="Pfam" id="PF13229">
    <property type="entry name" value="Beta_helix"/>
    <property type="match status" value="2"/>
</dbReference>
<dbReference type="Gene3D" id="1.20.1280.50">
    <property type="match status" value="1"/>
</dbReference>
<dbReference type="GO" id="GO:0006511">
    <property type="term" value="P:ubiquitin-dependent protein catabolic process"/>
    <property type="evidence" value="ECO:0007669"/>
    <property type="project" value="TreeGrafter"/>
</dbReference>
<dbReference type="InterPro" id="IPR006626">
    <property type="entry name" value="PbH1"/>
</dbReference>
<gene>
    <name evidence="6" type="ORF">GSTENG00033051001</name>
</gene>
<comment type="pathway">
    <text evidence="1">Protein modification; protein ubiquitination.</text>
</comment>
<dbReference type="SUPFAM" id="SSF51126">
    <property type="entry name" value="Pectin lyase-like"/>
    <property type="match status" value="3"/>
</dbReference>
<dbReference type="FunFam" id="1.20.1280.50:FF:000009">
    <property type="entry name" value="F-box only protein 10"/>
    <property type="match status" value="1"/>
</dbReference>
<dbReference type="SMART" id="SM00722">
    <property type="entry name" value="CASH"/>
    <property type="match status" value="1"/>
</dbReference>
<dbReference type="KEGG" id="tng:GSTEN00033051G001"/>
<name>Q4RKA0_TETNG</name>
<evidence type="ECO:0000256" key="4">
    <source>
        <dbReference type="SAM" id="MobiDB-lite"/>
    </source>
</evidence>
<evidence type="ECO:0000256" key="1">
    <source>
        <dbReference type="ARBA" id="ARBA00004906"/>
    </source>
</evidence>